<keyword evidence="1" id="KW-0732">Signal</keyword>
<reference evidence="2 3" key="1">
    <citation type="submission" date="2017-12" db="EMBL/GenBank/DDBJ databases">
        <title>Chromulinavorax destructans is a abundant pathogen of dominant heterotrophic picoflagllates.</title>
        <authorList>
            <person name="Deeg C.M."/>
            <person name="Zimmer M."/>
            <person name="Suttle C.A."/>
        </authorList>
    </citation>
    <scope>NUCLEOTIDE SEQUENCE [LARGE SCALE GENOMIC DNA]</scope>
    <source>
        <strain evidence="2 3">SeV1</strain>
    </source>
</reference>
<keyword evidence="3" id="KW-1185">Reference proteome</keyword>
<dbReference type="EMBL" id="CP025544">
    <property type="protein sequence ID" value="AXK61153.1"/>
    <property type="molecule type" value="Genomic_DNA"/>
</dbReference>
<sequence>MKSKVVVIFLFNFLCISAADEQFYLHDNFIVNLDFDSLNDLNSVYNDDDVLLNDVNNFDLISNCFDNILMKDFIEKIIGKNVKNDNKPIENLIITINSWPHVMSPKEFKDIFTMIKDVATSDMYENLPELQSACKNVTEFIMNFINMPTNRLRAEYLVDHAAAWQQSVDTIHQYL</sequence>
<dbReference type="RefSeq" id="WP_115586168.1">
    <property type="nucleotide sequence ID" value="NZ_CP025544.1"/>
</dbReference>
<name>A0A345ZCY6_9BACT</name>
<organism evidence="2 3">
    <name type="scientific">Candidatus Chromulinivorax destructor</name>
    <dbReference type="NCBI Taxonomy" id="2066483"/>
    <lineage>
        <taxon>Bacteria</taxon>
        <taxon>Candidatus Babelota</taxon>
        <taxon>Candidatus Babeliae</taxon>
        <taxon>Candidatus Babeliales</taxon>
        <taxon>Candidatus Chromulinivoraceae</taxon>
        <taxon>Candidatus Chromulinivorax</taxon>
    </lineage>
</organism>
<dbReference type="Proteomes" id="UP000254834">
    <property type="component" value="Chromosome"/>
</dbReference>
<protein>
    <submittedName>
        <fullName evidence="2">Uncharacterized protein</fullName>
    </submittedName>
</protein>
<gene>
    <name evidence="2" type="ORF">C0J27_05480</name>
</gene>
<feature type="chain" id="PRO_5016947118" evidence="1">
    <location>
        <begin position="19"/>
        <end position="175"/>
    </location>
</feature>
<evidence type="ECO:0000313" key="3">
    <source>
        <dbReference type="Proteomes" id="UP000254834"/>
    </source>
</evidence>
<dbReference type="KEGG" id="cdes:C0J27_05480"/>
<feature type="signal peptide" evidence="1">
    <location>
        <begin position="1"/>
        <end position="18"/>
    </location>
</feature>
<evidence type="ECO:0000313" key="2">
    <source>
        <dbReference type="EMBL" id="AXK61153.1"/>
    </source>
</evidence>
<evidence type="ECO:0000256" key="1">
    <source>
        <dbReference type="SAM" id="SignalP"/>
    </source>
</evidence>
<accession>A0A345ZCY6</accession>
<proteinExistence type="predicted"/>
<dbReference type="AlphaFoldDB" id="A0A345ZCY6"/>